<name>A0ACB8FA09_9SAUR</name>
<reference evidence="1" key="1">
    <citation type="submission" date="2021-08" db="EMBL/GenBank/DDBJ databases">
        <title>The first chromosome-level gecko genome reveals the dynamic sex chromosomes of Neotropical dwarf geckos (Sphaerodactylidae: Sphaerodactylus).</title>
        <authorList>
            <person name="Pinto B.J."/>
            <person name="Keating S.E."/>
            <person name="Gamble T."/>
        </authorList>
    </citation>
    <scope>NUCLEOTIDE SEQUENCE</scope>
    <source>
        <strain evidence="1">TG3544</strain>
    </source>
</reference>
<comment type="caution">
    <text evidence="1">The sequence shown here is derived from an EMBL/GenBank/DDBJ whole genome shotgun (WGS) entry which is preliminary data.</text>
</comment>
<gene>
    <name evidence="1" type="ORF">K3G42_020078</name>
</gene>
<keyword evidence="2" id="KW-1185">Reference proteome</keyword>
<protein>
    <submittedName>
        <fullName evidence="1">Uncharacterized protein</fullName>
    </submittedName>
</protein>
<proteinExistence type="predicted"/>
<dbReference type="Proteomes" id="UP000827872">
    <property type="component" value="Linkage Group LG08"/>
</dbReference>
<evidence type="ECO:0000313" key="1">
    <source>
        <dbReference type="EMBL" id="KAH8002071.1"/>
    </source>
</evidence>
<sequence length="635" mass="67946">MALYVPRALREIAISKPSTLLTTRCDGGASHCPPRKEIIKEPKARPSSKAGRGSLHREQRGVLSPQEDERTTPRDCNHVFNQSISSPKIQYRVQPQPLRKPKRLPFPGFLDPAPASLPNTEVEASLEDTTVPPTILLGRMASLQIQQGLTSVDCSREEEQMFPSARQGACSTEMGKQAGTFFLDQVGQSEHVLQCASERLSDQTEMSEENMLARKVKQLSKCDLGLTGEGGEDTFGSSGRATTGSREAHQDSSSKCSGERVSDGAGSDNSILGHINNTPSTCECIGSCAQIEVNDSSMLECAPESSPDELGPKEVSVAEEASGSILAQAGVSEYSTLQHEEKSTSGICSHAAEYVSDQSMANVPQGVGDSIFAQTATSSLAVNAVEQLSGCSEVAAGCNCLDEPCGRLDDLASCTVKEGELGQVCGHEKGDGFSHHTHQCKPSESEASLTVGEGIFSLGVQNLNGKQNPEAGAASCLQECTPKEMICLPAAEDPRSTLDQAEAPWGGTLLKDPVQRNVDMRLRHPSGDRAEGEAEPSVPSGWEEPTRTSVGPAGLSEEGSMTNESWDSLFNDDGDCLDPRLLEGWPPQPDTPCQQCEPWAALFSCVTELLEPIINQNNDYYEILVGAYLLLFQIG</sequence>
<accession>A0ACB8FA09</accession>
<organism evidence="1 2">
    <name type="scientific">Sphaerodactylus townsendi</name>
    <dbReference type="NCBI Taxonomy" id="933632"/>
    <lineage>
        <taxon>Eukaryota</taxon>
        <taxon>Metazoa</taxon>
        <taxon>Chordata</taxon>
        <taxon>Craniata</taxon>
        <taxon>Vertebrata</taxon>
        <taxon>Euteleostomi</taxon>
        <taxon>Lepidosauria</taxon>
        <taxon>Squamata</taxon>
        <taxon>Bifurcata</taxon>
        <taxon>Gekkota</taxon>
        <taxon>Sphaerodactylidae</taxon>
        <taxon>Sphaerodactylus</taxon>
    </lineage>
</organism>
<evidence type="ECO:0000313" key="2">
    <source>
        <dbReference type="Proteomes" id="UP000827872"/>
    </source>
</evidence>
<dbReference type="EMBL" id="CM037621">
    <property type="protein sequence ID" value="KAH8002071.1"/>
    <property type="molecule type" value="Genomic_DNA"/>
</dbReference>